<dbReference type="Pfam" id="PF02464">
    <property type="entry name" value="CinA"/>
    <property type="match status" value="1"/>
</dbReference>
<feature type="domain" description="CinA C-terminal" evidence="1">
    <location>
        <begin position="6"/>
        <end position="157"/>
    </location>
</feature>
<comment type="caution">
    <text evidence="2">The sequence shown here is derived from an EMBL/GenBank/DDBJ whole genome shotgun (WGS) entry which is preliminary data.</text>
</comment>
<accession>A0ABV5Z930</accession>
<dbReference type="InterPro" id="IPR036653">
    <property type="entry name" value="CinA-like_C"/>
</dbReference>
<dbReference type="EMBL" id="JBHLZN010000001">
    <property type="protein sequence ID" value="MFB9885789.1"/>
    <property type="molecule type" value="Genomic_DNA"/>
</dbReference>
<keyword evidence="3" id="KW-1185">Reference proteome</keyword>
<organism evidence="2 3">
    <name type="scientific">Balneatrix alpica</name>
    <dbReference type="NCBI Taxonomy" id="75684"/>
    <lineage>
        <taxon>Bacteria</taxon>
        <taxon>Pseudomonadati</taxon>
        <taxon>Pseudomonadota</taxon>
        <taxon>Gammaproteobacteria</taxon>
        <taxon>Oceanospirillales</taxon>
        <taxon>Balneatrichaceae</taxon>
        <taxon>Balneatrix</taxon>
    </lineage>
</organism>
<proteinExistence type="predicted"/>
<evidence type="ECO:0000313" key="3">
    <source>
        <dbReference type="Proteomes" id="UP001589628"/>
    </source>
</evidence>
<sequence length="164" mass="17306">MSARHTLLTQLAQQLSARRWRLATAESCTGGGIGAAVTALAGSSAWFEGGVISYSNHLKQQLLGVPAALLEQVGAVSQPVVEAMAYGVLERLGVEVAVAVSGIAGPDGGSAEKPVGTVWLAWAGPWGVQSEVFCFRGDRQQVREQAIDQALQQLLQLVQQDLRL</sequence>
<protein>
    <submittedName>
        <fullName evidence="2">CinA family protein</fullName>
    </submittedName>
</protein>
<evidence type="ECO:0000259" key="1">
    <source>
        <dbReference type="Pfam" id="PF02464"/>
    </source>
</evidence>
<name>A0ABV5Z930_9GAMM</name>
<dbReference type="SUPFAM" id="SSF142433">
    <property type="entry name" value="CinA-like"/>
    <property type="match status" value="1"/>
</dbReference>
<dbReference type="InterPro" id="IPR008136">
    <property type="entry name" value="CinA_C"/>
</dbReference>
<dbReference type="Gene3D" id="3.90.950.20">
    <property type="entry name" value="CinA-like"/>
    <property type="match status" value="1"/>
</dbReference>
<reference evidence="2 3" key="1">
    <citation type="submission" date="2024-09" db="EMBL/GenBank/DDBJ databases">
        <authorList>
            <person name="Sun Q."/>
            <person name="Mori K."/>
        </authorList>
    </citation>
    <scope>NUCLEOTIDE SEQUENCE [LARGE SCALE GENOMIC DNA]</scope>
    <source>
        <strain evidence="2 3">ATCC 51285</strain>
    </source>
</reference>
<gene>
    <name evidence="2" type="ORF">ACFFLH_05155</name>
</gene>
<dbReference type="NCBIfam" id="TIGR00199">
    <property type="entry name" value="PncC_domain"/>
    <property type="match status" value="1"/>
</dbReference>
<evidence type="ECO:0000313" key="2">
    <source>
        <dbReference type="EMBL" id="MFB9885789.1"/>
    </source>
</evidence>
<dbReference type="RefSeq" id="WP_027313854.1">
    <property type="nucleotide sequence ID" value="NZ_JAUESS010000010.1"/>
</dbReference>
<dbReference type="Proteomes" id="UP001589628">
    <property type="component" value="Unassembled WGS sequence"/>
</dbReference>